<dbReference type="PANTHER" id="PTHR10159:SF519">
    <property type="entry name" value="DUAL SPECIFICITY PROTEIN PHOSPHATASE MPK3"/>
    <property type="match status" value="1"/>
</dbReference>
<dbReference type="GO" id="GO:0043409">
    <property type="term" value="P:negative regulation of MAPK cascade"/>
    <property type="evidence" value="ECO:0007669"/>
    <property type="project" value="TreeGrafter"/>
</dbReference>
<dbReference type="InterPro" id="IPR000387">
    <property type="entry name" value="Tyr_Pase_dom"/>
</dbReference>
<dbReference type="CDD" id="cd14498">
    <property type="entry name" value="DSP"/>
    <property type="match status" value="1"/>
</dbReference>
<dbReference type="SMART" id="SM00195">
    <property type="entry name" value="DSPc"/>
    <property type="match status" value="1"/>
</dbReference>
<evidence type="ECO:0000256" key="3">
    <source>
        <dbReference type="ARBA" id="ARBA00022801"/>
    </source>
</evidence>
<keyword evidence="8" id="KW-1185">Reference proteome</keyword>
<dbReference type="EMBL" id="CAMXCT010003336">
    <property type="protein sequence ID" value="CAI4003944.1"/>
    <property type="molecule type" value="Genomic_DNA"/>
</dbReference>
<dbReference type="PANTHER" id="PTHR10159">
    <property type="entry name" value="DUAL SPECIFICITY PROTEIN PHOSPHATASE"/>
    <property type="match status" value="1"/>
</dbReference>
<dbReference type="Pfam" id="PF00782">
    <property type="entry name" value="DSPc"/>
    <property type="match status" value="1"/>
</dbReference>
<dbReference type="OrthoDB" id="285418at2759"/>
<evidence type="ECO:0000256" key="1">
    <source>
        <dbReference type="ARBA" id="ARBA00008601"/>
    </source>
</evidence>
<dbReference type="SUPFAM" id="SSF52799">
    <property type="entry name" value="(Phosphotyrosine protein) phosphatases II"/>
    <property type="match status" value="1"/>
</dbReference>
<evidence type="ECO:0000256" key="4">
    <source>
        <dbReference type="ARBA" id="ARBA00022912"/>
    </source>
</evidence>
<proteinExistence type="inferred from homology"/>
<reference evidence="7" key="2">
    <citation type="submission" date="2024-04" db="EMBL/GenBank/DDBJ databases">
        <authorList>
            <person name="Chen Y."/>
            <person name="Shah S."/>
            <person name="Dougan E. K."/>
            <person name="Thang M."/>
            <person name="Chan C."/>
        </authorList>
    </citation>
    <scope>NUCLEOTIDE SEQUENCE [LARGE SCALE GENOMIC DNA]</scope>
</reference>
<dbReference type="GO" id="GO:0008330">
    <property type="term" value="F:protein tyrosine/threonine phosphatase activity"/>
    <property type="evidence" value="ECO:0007669"/>
    <property type="project" value="TreeGrafter"/>
</dbReference>
<dbReference type="PROSITE" id="PS50056">
    <property type="entry name" value="TYR_PHOSPHATASE_2"/>
    <property type="match status" value="1"/>
</dbReference>
<dbReference type="InterPro" id="IPR000340">
    <property type="entry name" value="Dual-sp_phosphatase_cat-dom"/>
</dbReference>
<evidence type="ECO:0000313" key="8">
    <source>
        <dbReference type="Proteomes" id="UP001152797"/>
    </source>
</evidence>
<dbReference type="EMBL" id="CAMXCT030003336">
    <property type="protein sequence ID" value="CAL4791256.1"/>
    <property type="molecule type" value="Genomic_DNA"/>
</dbReference>
<dbReference type="InterPro" id="IPR020422">
    <property type="entry name" value="TYR_PHOSPHATASE_DUAL_dom"/>
</dbReference>
<dbReference type="GO" id="GO:0033550">
    <property type="term" value="F:MAP kinase tyrosine phosphatase activity"/>
    <property type="evidence" value="ECO:0007669"/>
    <property type="project" value="TreeGrafter"/>
</dbReference>
<dbReference type="Gene3D" id="3.90.190.10">
    <property type="entry name" value="Protein tyrosine phosphatase superfamily"/>
    <property type="match status" value="1"/>
</dbReference>
<sequence length="776" mass="87693">MAEPADPPNGCGNEELQISQAYMERKLQMLRQLVAQPIPADACDTCPSQVGEGLFVGNKKHAKDVETLVSLGVTGALNCAPTGISSLNLDVYTENGITYGFTNVSQDNYGYPILHDRSGVRSEHLETAKTFYDRIRQTGGKVFFFCVAGQNRSATLAIAVQILQGKALQEVLTLAAKVRPWILENVGFQRQLVELEALEESYRRQGTHPSMPLGDLPPEVKRRRLKVECIDSDHVEVELLVSGVCTMAAVIPVEATIDTVRKVLLERVNAYLRYERQCEVGKSWLLFTMFALPVEFDLVLEEAAVEVKVQIARLQSTFGLHIVKCPDISEAGPNTALRWNDRCRFEVCIFSVLKDSVHEPFTFRHQERPGAPGTLLAENFLDTNLRAWDFTSGEAFRSIEPIIFSFSDDPRSKRDFMNISTSKTERQQFNHPGEGGILGMGANAIVHRVELEAVEKEPQVVDGNLKKLRRLSSDHNIERRWDAAVKRPFGLWKMLASMEHKSEAGVAKRLRMAGALNKQGRLLDFYGLGIALASNNNNHDEYKFEVTLLSQYQEDFSSYTLKQFMDDYTKVLAHGNLSPQEHWRIKDLQSKFSLIKVKVLLVSLLNGFRDLTLMGVQAFDFNHMNNVLISRDCRKARLIDIDGNSKGSIQYPSEYIQGSGEEDLFKPALDVDLSLVLPVVVQHLICGKGRGTHFVTELISKVRRAKNDDEAKDLLRCIVQEDFFRHHDGDDVEKTEKHLSKVVEWFYALLMKRSPWSTWTNDIYDAMRCIDHLPIS</sequence>
<evidence type="ECO:0000256" key="2">
    <source>
        <dbReference type="ARBA" id="ARBA00013064"/>
    </source>
</evidence>
<keyword evidence="3" id="KW-0378">Hydrolase</keyword>
<dbReference type="InterPro" id="IPR029021">
    <property type="entry name" value="Prot-tyrosine_phosphatase-like"/>
</dbReference>
<gene>
    <name evidence="6" type="ORF">C1SCF055_LOCUS29768</name>
</gene>
<evidence type="ECO:0000313" key="7">
    <source>
        <dbReference type="EMBL" id="CAL1157319.1"/>
    </source>
</evidence>
<keyword evidence="4" id="KW-0904">Protein phosphatase</keyword>
<reference evidence="6" key="1">
    <citation type="submission" date="2022-10" db="EMBL/GenBank/DDBJ databases">
        <authorList>
            <person name="Chen Y."/>
            <person name="Dougan E. K."/>
            <person name="Chan C."/>
            <person name="Rhodes N."/>
            <person name="Thang M."/>
        </authorList>
    </citation>
    <scope>NUCLEOTIDE SEQUENCE</scope>
</reference>
<dbReference type="AlphaFoldDB" id="A0A9P1D631"/>
<comment type="similarity">
    <text evidence="1">Belongs to the protein-tyrosine phosphatase family. Non-receptor class dual specificity subfamily.</text>
</comment>
<evidence type="ECO:0000259" key="5">
    <source>
        <dbReference type="PROSITE" id="PS50056"/>
    </source>
</evidence>
<dbReference type="EC" id="3.1.3.48" evidence="2"/>
<name>A0A9P1D631_9DINO</name>
<organism evidence="6">
    <name type="scientific">Cladocopium goreaui</name>
    <dbReference type="NCBI Taxonomy" id="2562237"/>
    <lineage>
        <taxon>Eukaryota</taxon>
        <taxon>Sar</taxon>
        <taxon>Alveolata</taxon>
        <taxon>Dinophyceae</taxon>
        <taxon>Suessiales</taxon>
        <taxon>Symbiodiniaceae</taxon>
        <taxon>Cladocopium</taxon>
    </lineage>
</organism>
<dbReference type="GO" id="GO:0005737">
    <property type="term" value="C:cytoplasm"/>
    <property type="evidence" value="ECO:0007669"/>
    <property type="project" value="TreeGrafter"/>
</dbReference>
<dbReference type="Proteomes" id="UP001152797">
    <property type="component" value="Unassembled WGS sequence"/>
</dbReference>
<feature type="domain" description="Tyrosine specific protein phosphatases" evidence="5">
    <location>
        <begin position="122"/>
        <end position="185"/>
    </location>
</feature>
<accession>A0A9P1D631</accession>
<protein>
    <recommendedName>
        <fullName evidence="2">protein-tyrosine-phosphatase</fullName>
        <ecNumber evidence="2">3.1.3.48</ecNumber>
    </recommendedName>
</protein>
<dbReference type="EMBL" id="CAMXCT020003336">
    <property type="protein sequence ID" value="CAL1157319.1"/>
    <property type="molecule type" value="Genomic_DNA"/>
</dbReference>
<comment type="caution">
    <text evidence="6">The sequence shown here is derived from an EMBL/GenBank/DDBJ whole genome shotgun (WGS) entry which is preliminary data.</text>
</comment>
<evidence type="ECO:0000313" key="6">
    <source>
        <dbReference type="EMBL" id="CAI4003944.1"/>
    </source>
</evidence>
<dbReference type="GO" id="GO:0017017">
    <property type="term" value="F:MAP kinase tyrosine/serine/threonine phosphatase activity"/>
    <property type="evidence" value="ECO:0007669"/>
    <property type="project" value="TreeGrafter"/>
</dbReference>